<dbReference type="PANTHER" id="PTHR30471:SF3">
    <property type="entry name" value="UPF0758 PROTEIN YEES-RELATED"/>
    <property type="match status" value="1"/>
</dbReference>
<name>A0ABP7LX22_9SPHN</name>
<dbReference type="Gene3D" id="3.40.140.10">
    <property type="entry name" value="Cytidine Deaminase, domain 2"/>
    <property type="match status" value="1"/>
</dbReference>
<gene>
    <name evidence="7" type="ORF">GCM10022276_27790</name>
</gene>
<comment type="caution">
    <text evidence="7">The sequence shown here is derived from an EMBL/GenBank/DDBJ whole genome shotgun (WGS) entry which is preliminary data.</text>
</comment>
<proteinExistence type="predicted"/>
<dbReference type="Pfam" id="PF04002">
    <property type="entry name" value="RadC"/>
    <property type="match status" value="1"/>
</dbReference>
<keyword evidence="1" id="KW-0645">Protease</keyword>
<feature type="domain" description="MPN" evidence="6">
    <location>
        <begin position="1"/>
        <end position="52"/>
    </location>
</feature>
<dbReference type="InterPro" id="IPR037518">
    <property type="entry name" value="MPN"/>
</dbReference>
<dbReference type="PANTHER" id="PTHR30471">
    <property type="entry name" value="DNA REPAIR PROTEIN RADC"/>
    <property type="match status" value="1"/>
</dbReference>
<protein>
    <submittedName>
        <fullName evidence="7">JAB domain-containing protein</fullName>
    </submittedName>
</protein>
<dbReference type="InterPro" id="IPR025657">
    <property type="entry name" value="RadC_JAB"/>
</dbReference>
<evidence type="ECO:0000256" key="4">
    <source>
        <dbReference type="ARBA" id="ARBA00022833"/>
    </source>
</evidence>
<evidence type="ECO:0000256" key="2">
    <source>
        <dbReference type="ARBA" id="ARBA00022723"/>
    </source>
</evidence>
<keyword evidence="5" id="KW-0482">Metalloprotease</keyword>
<sequence>MNHPSGDLTPSSQDIRLTRNLVDAGRHMKIAIHDRVVVGAQGRTSMRAMGLI</sequence>
<dbReference type="RefSeq" id="WP_425565437.1">
    <property type="nucleotide sequence ID" value="NZ_BAABBM010000001.1"/>
</dbReference>
<evidence type="ECO:0000256" key="1">
    <source>
        <dbReference type="ARBA" id="ARBA00022670"/>
    </source>
</evidence>
<keyword evidence="8" id="KW-1185">Reference proteome</keyword>
<keyword evidence="3" id="KW-0378">Hydrolase</keyword>
<dbReference type="Proteomes" id="UP001500827">
    <property type="component" value="Unassembled WGS sequence"/>
</dbReference>
<evidence type="ECO:0000256" key="5">
    <source>
        <dbReference type="ARBA" id="ARBA00023049"/>
    </source>
</evidence>
<accession>A0ABP7LX22</accession>
<dbReference type="EMBL" id="BAABBM010000001">
    <property type="protein sequence ID" value="GAA3907831.1"/>
    <property type="molecule type" value="Genomic_DNA"/>
</dbReference>
<organism evidence="7 8">
    <name type="scientific">Sphingomonas limnosediminicola</name>
    <dbReference type="NCBI Taxonomy" id="940133"/>
    <lineage>
        <taxon>Bacteria</taxon>
        <taxon>Pseudomonadati</taxon>
        <taxon>Pseudomonadota</taxon>
        <taxon>Alphaproteobacteria</taxon>
        <taxon>Sphingomonadales</taxon>
        <taxon>Sphingomonadaceae</taxon>
        <taxon>Sphingomonas</taxon>
    </lineage>
</organism>
<reference evidence="8" key="1">
    <citation type="journal article" date="2019" name="Int. J. Syst. Evol. Microbiol.">
        <title>The Global Catalogue of Microorganisms (GCM) 10K type strain sequencing project: providing services to taxonomists for standard genome sequencing and annotation.</title>
        <authorList>
            <consortium name="The Broad Institute Genomics Platform"/>
            <consortium name="The Broad Institute Genome Sequencing Center for Infectious Disease"/>
            <person name="Wu L."/>
            <person name="Ma J."/>
        </authorList>
    </citation>
    <scope>NUCLEOTIDE SEQUENCE [LARGE SCALE GENOMIC DNA]</scope>
    <source>
        <strain evidence="8">JCM 17543</strain>
    </source>
</reference>
<evidence type="ECO:0000256" key="3">
    <source>
        <dbReference type="ARBA" id="ARBA00022801"/>
    </source>
</evidence>
<keyword evidence="2" id="KW-0479">Metal-binding</keyword>
<keyword evidence="4" id="KW-0862">Zinc</keyword>
<evidence type="ECO:0000259" key="6">
    <source>
        <dbReference type="PROSITE" id="PS50249"/>
    </source>
</evidence>
<evidence type="ECO:0000313" key="7">
    <source>
        <dbReference type="EMBL" id="GAA3907831.1"/>
    </source>
</evidence>
<evidence type="ECO:0000313" key="8">
    <source>
        <dbReference type="Proteomes" id="UP001500827"/>
    </source>
</evidence>
<dbReference type="PROSITE" id="PS50249">
    <property type="entry name" value="MPN"/>
    <property type="match status" value="1"/>
</dbReference>
<dbReference type="InterPro" id="IPR001405">
    <property type="entry name" value="UPF0758"/>
</dbReference>